<gene>
    <name evidence="1" type="ORF">GCM10011396_10390</name>
</gene>
<reference evidence="1" key="1">
    <citation type="journal article" date="2014" name="Int. J. Syst. Evol. Microbiol.">
        <title>Complete genome sequence of Corynebacterium casei LMG S-19264T (=DSM 44701T), isolated from a smear-ripened cheese.</title>
        <authorList>
            <consortium name="US DOE Joint Genome Institute (JGI-PGF)"/>
            <person name="Walter F."/>
            <person name="Albersmeier A."/>
            <person name="Kalinowski J."/>
            <person name="Ruckert C."/>
        </authorList>
    </citation>
    <scope>NUCLEOTIDE SEQUENCE</scope>
    <source>
        <strain evidence="1">CGMCC 1.10998</strain>
    </source>
</reference>
<keyword evidence="2" id="KW-1185">Reference proteome</keyword>
<comment type="caution">
    <text evidence="1">The sequence shown here is derived from an EMBL/GenBank/DDBJ whole genome shotgun (WGS) entry which is preliminary data.</text>
</comment>
<evidence type="ECO:0000313" key="2">
    <source>
        <dbReference type="Proteomes" id="UP000637423"/>
    </source>
</evidence>
<organism evidence="1 2">
    <name type="scientific">Undibacterium terreum</name>
    <dbReference type="NCBI Taxonomy" id="1224302"/>
    <lineage>
        <taxon>Bacteria</taxon>
        <taxon>Pseudomonadati</taxon>
        <taxon>Pseudomonadota</taxon>
        <taxon>Betaproteobacteria</taxon>
        <taxon>Burkholderiales</taxon>
        <taxon>Oxalobacteraceae</taxon>
        <taxon>Undibacterium</taxon>
    </lineage>
</organism>
<sequence>MRVFAKRRARRKVHPHLYRFLPGAAHVMAHYFGTAYACLRQGQAAACDQCVRLCLPLRRTHNITPEAI</sequence>
<dbReference type="AlphaFoldDB" id="A0A916XDD2"/>
<dbReference type="Proteomes" id="UP000637423">
    <property type="component" value="Unassembled WGS sequence"/>
</dbReference>
<dbReference type="EMBL" id="BMED01000001">
    <property type="protein sequence ID" value="GGC65320.1"/>
    <property type="molecule type" value="Genomic_DNA"/>
</dbReference>
<accession>A0A916XDD2</accession>
<name>A0A916XDD2_9BURK</name>
<proteinExistence type="predicted"/>
<protein>
    <submittedName>
        <fullName evidence="1">Uncharacterized protein</fullName>
    </submittedName>
</protein>
<reference evidence="1" key="2">
    <citation type="submission" date="2020-09" db="EMBL/GenBank/DDBJ databases">
        <authorList>
            <person name="Sun Q."/>
            <person name="Zhou Y."/>
        </authorList>
    </citation>
    <scope>NUCLEOTIDE SEQUENCE</scope>
    <source>
        <strain evidence="1">CGMCC 1.10998</strain>
    </source>
</reference>
<evidence type="ECO:0000313" key="1">
    <source>
        <dbReference type="EMBL" id="GGC65320.1"/>
    </source>
</evidence>